<gene>
    <name evidence="1" type="ORF">S03H2_10701</name>
</gene>
<proteinExistence type="predicted"/>
<feature type="non-terminal residue" evidence="1">
    <location>
        <position position="1"/>
    </location>
</feature>
<reference evidence="1" key="1">
    <citation type="journal article" date="2014" name="Front. Microbiol.">
        <title>High frequency of phylogenetically diverse reductive dehalogenase-homologous genes in deep subseafloor sedimentary metagenomes.</title>
        <authorList>
            <person name="Kawai M."/>
            <person name="Futagami T."/>
            <person name="Toyoda A."/>
            <person name="Takaki Y."/>
            <person name="Nishi S."/>
            <person name="Hori S."/>
            <person name="Arai W."/>
            <person name="Tsubouchi T."/>
            <person name="Morono Y."/>
            <person name="Uchiyama I."/>
            <person name="Ito T."/>
            <person name="Fujiyama A."/>
            <person name="Inagaki F."/>
            <person name="Takami H."/>
        </authorList>
    </citation>
    <scope>NUCLEOTIDE SEQUENCE</scope>
    <source>
        <strain evidence="1">Expedition CK06-06</strain>
    </source>
</reference>
<comment type="caution">
    <text evidence="1">The sequence shown here is derived from an EMBL/GenBank/DDBJ whole genome shotgun (WGS) entry which is preliminary data.</text>
</comment>
<dbReference type="AlphaFoldDB" id="X1FX75"/>
<protein>
    <submittedName>
        <fullName evidence="1">Uncharacterized protein</fullName>
    </submittedName>
</protein>
<dbReference type="EMBL" id="BARU01005493">
    <property type="protein sequence ID" value="GAH37145.1"/>
    <property type="molecule type" value="Genomic_DNA"/>
</dbReference>
<evidence type="ECO:0000313" key="1">
    <source>
        <dbReference type="EMBL" id="GAH37145.1"/>
    </source>
</evidence>
<organism evidence="1">
    <name type="scientific">marine sediment metagenome</name>
    <dbReference type="NCBI Taxonomy" id="412755"/>
    <lineage>
        <taxon>unclassified sequences</taxon>
        <taxon>metagenomes</taxon>
        <taxon>ecological metagenomes</taxon>
    </lineage>
</organism>
<sequence length="40" mass="5000">LIIKYFYLRLLSYIFKISILDNYSYKFIRDSLYPNQCKEN</sequence>
<accession>X1FX75</accession>
<name>X1FX75_9ZZZZ</name>